<proteinExistence type="predicted"/>
<dbReference type="InterPro" id="IPR028889">
    <property type="entry name" value="USP"/>
</dbReference>
<protein>
    <recommendedName>
        <fullName evidence="2">USP domain-containing protein</fullName>
    </recommendedName>
</protein>
<evidence type="ECO:0000256" key="1">
    <source>
        <dbReference type="SAM" id="MobiDB-lite"/>
    </source>
</evidence>
<evidence type="ECO:0000313" key="4">
    <source>
        <dbReference type="Proteomes" id="UP001150062"/>
    </source>
</evidence>
<accession>A0ABQ8ZB14</accession>
<feature type="compositionally biased region" description="Basic residues" evidence="1">
    <location>
        <begin position="494"/>
        <end position="514"/>
    </location>
</feature>
<reference evidence="3" key="1">
    <citation type="submission" date="2022-08" db="EMBL/GenBank/DDBJ databases">
        <title>Novel sulfate-reducing endosymbionts in the free-living metamonad Anaeramoeba.</title>
        <authorList>
            <person name="Jerlstrom-Hultqvist J."/>
            <person name="Cepicka I."/>
            <person name="Gallot-Lavallee L."/>
            <person name="Salas-Leiva D."/>
            <person name="Curtis B.A."/>
            <person name="Zahonova K."/>
            <person name="Pipaliya S."/>
            <person name="Dacks J."/>
            <person name="Roger A.J."/>
        </authorList>
    </citation>
    <scope>NUCLEOTIDE SEQUENCE</scope>
    <source>
        <strain evidence="3">Schooner1</strain>
    </source>
</reference>
<gene>
    <name evidence="3" type="ORF">M0813_12647</name>
</gene>
<feature type="domain" description="USP" evidence="2">
    <location>
        <begin position="238"/>
        <end position="488"/>
    </location>
</feature>
<dbReference type="InterPro" id="IPR038765">
    <property type="entry name" value="Papain-like_cys_pep_sf"/>
</dbReference>
<evidence type="ECO:0000259" key="2">
    <source>
        <dbReference type="PROSITE" id="PS50235"/>
    </source>
</evidence>
<feature type="compositionally biased region" description="Basic residues" evidence="1">
    <location>
        <begin position="521"/>
        <end position="584"/>
    </location>
</feature>
<sequence length="605" mass="71825">MIPKKNIIFEDIEKIQESEDTPSIHIFSNTNELNLRQSIVSQNQENYLKMGNVLEPFSNNNFIDSNKKNSKIKEKEKVIDNTINQITMSENIKNKNKKSIPNQIHSCFSEGDENKKVENTIFGYEDDYLKQFEDILIKPTILYEDDFKTMKITEIKRNLLGADIAYGKRDIPSIDDQEDEIKVISPKKQTKLIKKLNSLRSHDININLQLTNENIFLYLRKNKETKKLTDIQQSVNIIGINNFNNLCYFNAIIHSLLFVDIIEQTLENIHMDSSNALFYIIKKIKNSVGKNSARIRTTYNKIQSAYLLLLSKLGYNNNKMQSYKVGLNLIKKIFMYADNYFKDFTNDYYLKIKEQKFSYFTDKLLLRNVNIISEKFLVEKKFEKLFLHEDKKNKLFIQRISDSIIFFDFEDGLNVPYYNFLSLKLGNKTFQLKSFISYLENKHYISYQKIGNKWFEFDCSRVNRYKGIELKLKTLKSIKKKRLLTKRREVEKKKKEKKKKECRKKKKEIKKKVNVKTEKKERKRKKEKKVKKEKKEKKVKKVKKEKKVKKVKKEKKVKKVKKEKKKKKKGKEKEKKKKERKGKGKGREGKKDNKKKGKKGGGGEK</sequence>
<evidence type="ECO:0000313" key="3">
    <source>
        <dbReference type="EMBL" id="KAJ6254089.1"/>
    </source>
</evidence>
<dbReference type="SUPFAM" id="SSF54001">
    <property type="entry name" value="Cysteine proteinases"/>
    <property type="match status" value="1"/>
</dbReference>
<dbReference type="EMBL" id="JAOAOG010000026">
    <property type="protein sequence ID" value="KAJ6254089.1"/>
    <property type="molecule type" value="Genomic_DNA"/>
</dbReference>
<dbReference type="Proteomes" id="UP001150062">
    <property type="component" value="Unassembled WGS sequence"/>
</dbReference>
<feature type="region of interest" description="Disordered" evidence="1">
    <location>
        <begin position="486"/>
        <end position="605"/>
    </location>
</feature>
<keyword evidence="4" id="KW-1185">Reference proteome</keyword>
<comment type="caution">
    <text evidence="3">The sequence shown here is derived from an EMBL/GenBank/DDBJ whole genome shotgun (WGS) entry which is preliminary data.</text>
</comment>
<dbReference type="PROSITE" id="PS50235">
    <property type="entry name" value="USP_3"/>
    <property type="match status" value="1"/>
</dbReference>
<organism evidence="3 4">
    <name type="scientific">Anaeramoeba flamelloides</name>
    <dbReference type="NCBI Taxonomy" id="1746091"/>
    <lineage>
        <taxon>Eukaryota</taxon>
        <taxon>Metamonada</taxon>
        <taxon>Anaeramoebidae</taxon>
        <taxon>Anaeramoeba</taxon>
    </lineage>
</organism>
<name>A0ABQ8ZB14_9EUKA</name>